<gene>
    <name evidence="3" type="primary">LOC113215499</name>
</gene>
<dbReference type="KEGG" id="foc:113215499"/>
<dbReference type="Proteomes" id="UP000504606">
    <property type="component" value="Unplaced"/>
</dbReference>
<feature type="compositionally biased region" description="Polar residues" evidence="1">
    <location>
        <begin position="1"/>
        <end position="15"/>
    </location>
</feature>
<name>A0A9C6XT18_FRAOC</name>
<dbReference type="AlphaFoldDB" id="A0A9C6XT18"/>
<evidence type="ECO:0000313" key="3">
    <source>
        <dbReference type="RefSeq" id="XP_052129566.1"/>
    </source>
</evidence>
<reference evidence="3" key="1">
    <citation type="journal article" date="2018" name="Proc. Natl. Acad. Sci. U.S.A.">
        <title>Phylogenomics and the evolution of hemipteroid insects.</title>
        <authorList>
            <person name="Johnson K.P."/>
            <person name="Dietrich C.H."/>
            <person name="Friedrich F."/>
            <person name="Beutel R.G."/>
            <person name="Wipfler B."/>
            <person name="Peters R.S."/>
            <person name="Allen J.M."/>
            <person name="Petersen M."/>
            <person name="Donath A."/>
            <person name="Walden K.K."/>
            <person name="Kozlov A.M."/>
            <person name="Podsiadlowski L."/>
            <person name="Mayer C."/>
            <person name="Meusemann K."/>
            <person name="Vasilikopoulos A."/>
            <person name="Waterhouse R.M."/>
            <person name="Cameron S.L."/>
            <person name="Weirauch C."/>
            <person name="Swanson D.R."/>
            <person name="Percy D.M."/>
            <person name="Hardy N.B."/>
            <person name="Terry I."/>
            <person name="Liu S."/>
            <person name="Zhou X."/>
            <person name="Misof B."/>
            <person name="Robertson H.M."/>
            <person name="Yoshizawa K."/>
        </authorList>
    </citation>
    <scope>NUCLEOTIDE SEQUENCE</scope>
    <source>
        <tissue evidence="3">Whole organism</tissue>
    </source>
</reference>
<feature type="region of interest" description="Disordered" evidence="1">
    <location>
        <begin position="500"/>
        <end position="547"/>
    </location>
</feature>
<feature type="region of interest" description="Disordered" evidence="1">
    <location>
        <begin position="1"/>
        <end position="30"/>
    </location>
</feature>
<sequence length="567" mass="63196">MFGINSFRNAASSQPGDEDDTCSTSSSDSDMEFGNKYTKYGWRANCAPTAVELENLLCRMNPGIIRLGGSAAPRRSSSSSDSSDESEETSTDGRIQQELEDPVESEDGVKIVFKHKCNKHPEAFIAAITKAKKIKSLSLMPLGLGMSCTSTNTDKVERVLQALEAGTSDVLELELLDADWAHSLDGSDRLVRLLKKYSDSLRSVHLTSRLLVQPNRKDKKWTVLKVLSRMPHLERLQIYYCAPNLYFDTYRGEFKPTEDLRSPKRPAFPALKEIELGLSIYWFRQQFLYAMLPLHDSSITDHEYEDICGGDREEEKEAMLSDILHYKADIITGLKMACFGETTYRLPILDLFAELPNLREIYLKVEHVDVTENLKTLEQVTLLFVEPKKSVVSDAVAVIARSAAWAALRSLLLEVPVQVVKKVASDWNRVLAAVAAQCTELRKLVVAGKGWDKPTLFSLLQNNVNHIEQVDVSACDQLLPEHLALLRDAPALRSIKLRRHEQAAAASRPAQQGHRKKRGGKKNKKKPRAAAAPAAPAAPVPLEDTLGPAEKACHEAWKGRGVDVQWL</sequence>
<dbReference type="OrthoDB" id="10567606at2759"/>
<keyword evidence="2" id="KW-1185">Reference proteome</keyword>
<organism evidence="2 3">
    <name type="scientific">Frankliniella occidentalis</name>
    <name type="common">Western flower thrips</name>
    <name type="synonym">Euthrips occidentalis</name>
    <dbReference type="NCBI Taxonomy" id="133901"/>
    <lineage>
        <taxon>Eukaryota</taxon>
        <taxon>Metazoa</taxon>
        <taxon>Ecdysozoa</taxon>
        <taxon>Arthropoda</taxon>
        <taxon>Hexapoda</taxon>
        <taxon>Insecta</taxon>
        <taxon>Pterygota</taxon>
        <taxon>Neoptera</taxon>
        <taxon>Paraneoptera</taxon>
        <taxon>Thysanoptera</taxon>
        <taxon>Terebrantia</taxon>
        <taxon>Thripoidea</taxon>
        <taxon>Thripidae</taxon>
        <taxon>Frankliniella</taxon>
    </lineage>
</organism>
<evidence type="ECO:0000313" key="2">
    <source>
        <dbReference type="Proteomes" id="UP000504606"/>
    </source>
</evidence>
<dbReference type="SUPFAM" id="SSF52047">
    <property type="entry name" value="RNI-like"/>
    <property type="match status" value="1"/>
</dbReference>
<feature type="region of interest" description="Disordered" evidence="1">
    <location>
        <begin position="68"/>
        <end position="104"/>
    </location>
</feature>
<proteinExistence type="predicted"/>
<dbReference type="GeneID" id="113215499"/>
<reference evidence="3" key="2">
    <citation type="submission" date="2025-08" db="UniProtKB">
        <authorList>
            <consortium name="RefSeq"/>
        </authorList>
    </citation>
    <scope>IDENTIFICATION</scope>
    <source>
        <tissue evidence="3">Whole organism</tissue>
    </source>
</reference>
<accession>A0A9C6XT18</accession>
<protein>
    <submittedName>
        <fullName evidence="3">Uncharacterized protein LOC113215499</fullName>
    </submittedName>
</protein>
<evidence type="ECO:0000256" key="1">
    <source>
        <dbReference type="SAM" id="MobiDB-lite"/>
    </source>
</evidence>
<dbReference type="RefSeq" id="XP_052129566.1">
    <property type="nucleotide sequence ID" value="XM_052273606.1"/>
</dbReference>
<feature type="compositionally biased region" description="Basic residues" evidence="1">
    <location>
        <begin position="513"/>
        <end position="528"/>
    </location>
</feature>